<name>A0ABS2EYU2_9BACE</name>
<keyword evidence="2" id="KW-1185">Reference proteome</keyword>
<feature type="non-terminal residue" evidence="1">
    <location>
        <position position="465"/>
    </location>
</feature>
<proteinExistence type="predicted"/>
<sequence>MTNLSEIKKNSNWGEAANTINSNFQNISVDLEKVKSATTKFRGYFTSETGLKSKYPSPKIGDTAWVGEPYPGTVYDVQTDGTWHNTGTSPDEETVNLTEYAKKEELTELDNQQYKAIGKIVRFLITQKDKFLYYNYAIGTKDGMSLGVINVEGVQSLFLSNVIDGSNISNYKYIDFLFYTSDTPNNENVIKSQGEHIYTAGESSKTYLALKVPQYAKILAISSDFSGDVGDIITKENVYAICVENDIESLTELQKKILENEKNINLIQRDIAVNNWDWENNIDDNVAQGAGNCIFGNAVEKEGYLSIKFYQKLQDEIKLLICNWDKSDGEINIEEQIPISVNAGINEILTDKKISAGKYIGLSRYYYNKSQKELGESYIVSNKYAFKGEMLSYTVLSETSFQLLSIDKELKENIEKTDENEKGINENKNKIALLENKIAGITGNEFWVKAYGNTFNKSDYVLSNS</sequence>
<gene>
    <name evidence="1" type="ORF">H6A31_12430</name>
</gene>
<evidence type="ECO:0000313" key="2">
    <source>
        <dbReference type="Proteomes" id="UP000703295"/>
    </source>
</evidence>
<comment type="caution">
    <text evidence="1">The sequence shown here is derived from an EMBL/GenBank/DDBJ whole genome shotgun (WGS) entry which is preliminary data.</text>
</comment>
<dbReference type="RefSeq" id="WP_204476674.1">
    <property type="nucleotide sequence ID" value="NZ_JACJJW010000040.1"/>
</dbReference>
<protein>
    <submittedName>
        <fullName evidence="1">Uncharacterized protein</fullName>
    </submittedName>
</protein>
<accession>A0ABS2EYU2</accession>
<reference evidence="1 2" key="1">
    <citation type="journal article" date="2021" name="Sci. Rep.">
        <title>The distribution of antibiotic resistance genes in chicken gut microbiota commensals.</title>
        <authorList>
            <person name="Juricova H."/>
            <person name="Matiasovicova J."/>
            <person name="Kubasova T."/>
            <person name="Cejkova D."/>
            <person name="Rychlik I."/>
        </authorList>
    </citation>
    <scope>NUCLEOTIDE SEQUENCE [LARGE SCALE GENOMIC DNA]</scope>
    <source>
        <strain evidence="1 2">An801</strain>
    </source>
</reference>
<dbReference type="EMBL" id="JACJJW010000040">
    <property type="protein sequence ID" value="MBM6759473.1"/>
    <property type="molecule type" value="Genomic_DNA"/>
</dbReference>
<dbReference type="Proteomes" id="UP000703295">
    <property type="component" value="Unassembled WGS sequence"/>
</dbReference>
<organism evidence="1 2">
    <name type="scientific">Bacteroides mediterraneensis</name>
    <dbReference type="NCBI Taxonomy" id="1841856"/>
    <lineage>
        <taxon>Bacteria</taxon>
        <taxon>Pseudomonadati</taxon>
        <taxon>Bacteroidota</taxon>
        <taxon>Bacteroidia</taxon>
        <taxon>Bacteroidales</taxon>
        <taxon>Bacteroidaceae</taxon>
        <taxon>Bacteroides</taxon>
    </lineage>
</organism>
<evidence type="ECO:0000313" key="1">
    <source>
        <dbReference type="EMBL" id="MBM6759473.1"/>
    </source>
</evidence>